<dbReference type="InterPro" id="IPR001585">
    <property type="entry name" value="TAL/FSA"/>
</dbReference>
<dbReference type="EMBL" id="QNRQ01000001">
    <property type="protein sequence ID" value="RBP42925.1"/>
    <property type="molecule type" value="Genomic_DNA"/>
</dbReference>
<comment type="subcellular location">
    <subcellularLocation>
        <location evidence="2 10">Cytoplasm</location>
    </subcellularLocation>
</comment>
<evidence type="ECO:0000256" key="9">
    <source>
        <dbReference type="ARBA" id="ARBA00023270"/>
    </source>
</evidence>
<dbReference type="GO" id="GO:0006098">
    <property type="term" value="P:pentose-phosphate shunt"/>
    <property type="evidence" value="ECO:0007669"/>
    <property type="project" value="UniProtKB-UniRule"/>
</dbReference>
<dbReference type="GO" id="GO:0005975">
    <property type="term" value="P:carbohydrate metabolic process"/>
    <property type="evidence" value="ECO:0007669"/>
    <property type="project" value="InterPro"/>
</dbReference>
<comment type="similarity">
    <text evidence="4 10">Belongs to the transaldolase family. Type 2 subfamily.</text>
</comment>
<dbReference type="Pfam" id="PF00923">
    <property type="entry name" value="TAL_FSA"/>
    <property type="match status" value="1"/>
</dbReference>
<evidence type="ECO:0000256" key="6">
    <source>
        <dbReference type="ARBA" id="ARBA00022490"/>
    </source>
</evidence>
<reference evidence="11 12" key="1">
    <citation type="submission" date="2018-06" db="EMBL/GenBank/DDBJ databases">
        <title>Genomic Encyclopedia of Type Strains, Phase IV (KMG-IV): sequencing the most valuable type-strain genomes for metagenomic binning, comparative biology and taxonomic classification.</title>
        <authorList>
            <person name="Goeker M."/>
        </authorList>
    </citation>
    <scope>NUCLEOTIDE SEQUENCE [LARGE SCALE GENOMIC DNA]</scope>
    <source>
        <strain evidence="11 12">DSM 25520</strain>
    </source>
</reference>
<keyword evidence="8 10" id="KW-0570">Pentose shunt</keyword>
<dbReference type="SUPFAM" id="SSF51569">
    <property type="entry name" value="Aldolase"/>
    <property type="match status" value="1"/>
</dbReference>
<evidence type="ECO:0000256" key="7">
    <source>
        <dbReference type="ARBA" id="ARBA00022679"/>
    </source>
</evidence>
<dbReference type="Gene3D" id="3.20.20.70">
    <property type="entry name" value="Aldolase class I"/>
    <property type="match status" value="1"/>
</dbReference>
<dbReference type="Proteomes" id="UP000253628">
    <property type="component" value="Unassembled WGS sequence"/>
</dbReference>
<evidence type="ECO:0000256" key="1">
    <source>
        <dbReference type="ARBA" id="ARBA00003518"/>
    </source>
</evidence>
<name>A0A366HLU8_9BURK</name>
<feature type="active site" description="Schiff-base intermediate with substrate" evidence="10">
    <location>
        <position position="138"/>
    </location>
</feature>
<evidence type="ECO:0000313" key="12">
    <source>
        <dbReference type="Proteomes" id="UP000253628"/>
    </source>
</evidence>
<dbReference type="GO" id="GO:0005737">
    <property type="term" value="C:cytoplasm"/>
    <property type="evidence" value="ECO:0007669"/>
    <property type="project" value="UniProtKB-SubCell"/>
</dbReference>
<dbReference type="UniPathway" id="UPA00115">
    <property type="reaction ID" value="UER00414"/>
</dbReference>
<dbReference type="RefSeq" id="WP_242341689.1">
    <property type="nucleotide sequence ID" value="NZ_JACCEU010000001.1"/>
</dbReference>
<gene>
    <name evidence="10" type="primary">tal</name>
    <name evidence="11" type="ORF">DFR37_10150</name>
</gene>
<keyword evidence="7 10" id="KW-0808">Transferase</keyword>
<dbReference type="AlphaFoldDB" id="A0A366HLU8"/>
<dbReference type="InterPro" id="IPR013785">
    <property type="entry name" value="Aldolase_TIM"/>
</dbReference>
<protein>
    <recommendedName>
        <fullName evidence="5 10">Transaldolase</fullName>
        <ecNumber evidence="5 10">2.2.1.2</ecNumber>
    </recommendedName>
</protein>
<dbReference type="EC" id="2.2.1.2" evidence="5 10"/>
<comment type="function">
    <text evidence="1 10">Transaldolase is important for the balance of metabolites in the pentose-phosphate pathway.</text>
</comment>
<dbReference type="PANTHER" id="PTHR10683:SF31">
    <property type="entry name" value="TRANSALDOLASE"/>
    <property type="match status" value="1"/>
</dbReference>
<evidence type="ECO:0000256" key="3">
    <source>
        <dbReference type="ARBA" id="ARBA00004857"/>
    </source>
</evidence>
<sequence>MTTKKLHMLGQSLWLDNITRQLLDSGTLERYCRELSLTGLTSNPTIFYQAMRDSNAYDGTIAQKSKEGKGFEDIFFELALEDLRRAAHIFRPVHDATGGKDGWASLEVSPLLINDAKATISQVAQLHELAGCKNLLIKIPGTTAGAQAIEESIFRGIDVNVTLLFSPEQYTVAFDAYCQGIARRMDAGLDPRVHCVASIFVSRWDKASAQVLPPALKNKLGIAVSEKIYQSHLSKLETTAWQTLSEAGALPQRVLWASTGPKDPALPPTYYVDALAAANTINTMPEKTLLAVEQHDAAPRPMPSDGASADRILAAIQDTGLDVAVMGEQLQEEGAQSFKQSWRDLLALIAEKSN</sequence>
<keyword evidence="6 10" id="KW-0963">Cytoplasm</keyword>
<evidence type="ECO:0000256" key="8">
    <source>
        <dbReference type="ARBA" id="ARBA00023126"/>
    </source>
</evidence>
<comment type="caution">
    <text evidence="11">The sequence shown here is derived from an EMBL/GenBank/DDBJ whole genome shotgun (WGS) entry which is preliminary data.</text>
</comment>
<dbReference type="GO" id="GO:0004801">
    <property type="term" value="F:transaldolase activity"/>
    <property type="evidence" value="ECO:0007669"/>
    <property type="project" value="UniProtKB-UniRule"/>
</dbReference>
<accession>A0A366HLU8</accession>
<keyword evidence="9 10" id="KW-0704">Schiff base</keyword>
<evidence type="ECO:0000256" key="10">
    <source>
        <dbReference type="HAMAP-Rule" id="MF_00493"/>
    </source>
</evidence>
<proteinExistence type="inferred from homology"/>
<organism evidence="11 12">
    <name type="scientific">Eoetvoesiella caeni</name>
    <dbReference type="NCBI Taxonomy" id="645616"/>
    <lineage>
        <taxon>Bacteria</taxon>
        <taxon>Pseudomonadati</taxon>
        <taxon>Pseudomonadota</taxon>
        <taxon>Betaproteobacteria</taxon>
        <taxon>Burkholderiales</taxon>
        <taxon>Alcaligenaceae</taxon>
        <taxon>Eoetvoesiella</taxon>
    </lineage>
</organism>
<evidence type="ECO:0000256" key="2">
    <source>
        <dbReference type="ARBA" id="ARBA00004496"/>
    </source>
</evidence>
<evidence type="ECO:0000256" key="5">
    <source>
        <dbReference type="ARBA" id="ARBA00013151"/>
    </source>
</evidence>
<keyword evidence="12" id="KW-1185">Reference proteome</keyword>
<dbReference type="CDD" id="cd00955">
    <property type="entry name" value="Transaldolase_like"/>
    <property type="match status" value="1"/>
</dbReference>
<dbReference type="PIRSF" id="PIRSF036915">
    <property type="entry name" value="Trnald_Bac_Plnt"/>
    <property type="match status" value="1"/>
</dbReference>
<evidence type="ECO:0000313" key="11">
    <source>
        <dbReference type="EMBL" id="RBP42925.1"/>
    </source>
</evidence>
<comment type="pathway">
    <text evidence="3 10">Carbohydrate degradation; pentose phosphate pathway; D-glyceraldehyde 3-phosphate and beta-D-fructose 6-phosphate from D-ribose 5-phosphate and D-xylulose 5-phosphate (non-oxidative stage): step 2/3.</text>
</comment>
<dbReference type="PANTHER" id="PTHR10683">
    <property type="entry name" value="TRANSALDOLASE"/>
    <property type="match status" value="1"/>
</dbReference>
<dbReference type="HAMAP" id="MF_00493">
    <property type="entry name" value="Transaldolase_2"/>
    <property type="match status" value="1"/>
</dbReference>
<dbReference type="InterPro" id="IPR004732">
    <property type="entry name" value="Transaldolase_2"/>
</dbReference>
<comment type="catalytic activity">
    <reaction evidence="10">
        <text>D-sedoheptulose 7-phosphate + D-glyceraldehyde 3-phosphate = D-erythrose 4-phosphate + beta-D-fructose 6-phosphate</text>
        <dbReference type="Rhea" id="RHEA:17053"/>
        <dbReference type="ChEBI" id="CHEBI:16897"/>
        <dbReference type="ChEBI" id="CHEBI:57483"/>
        <dbReference type="ChEBI" id="CHEBI:57634"/>
        <dbReference type="ChEBI" id="CHEBI:59776"/>
        <dbReference type="EC" id="2.2.1.2"/>
    </reaction>
</comment>
<evidence type="ECO:0000256" key="4">
    <source>
        <dbReference type="ARBA" id="ARBA00008426"/>
    </source>
</evidence>
<dbReference type="NCBIfam" id="NF002881">
    <property type="entry name" value="PRK03343.1"/>
    <property type="match status" value="1"/>
</dbReference>